<dbReference type="InterPro" id="IPR008978">
    <property type="entry name" value="HSP20-like_chaperone"/>
</dbReference>
<dbReference type="CDD" id="cd06464">
    <property type="entry name" value="ACD_sHsps-like"/>
    <property type="match status" value="1"/>
</dbReference>
<dbReference type="PROSITE" id="PS01031">
    <property type="entry name" value="SHSP"/>
    <property type="match status" value="1"/>
</dbReference>
<evidence type="ECO:0000256" key="1">
    <source>
        <dbReference type="PROSITE-ProRule" id="PRU00285"/>
    </source>
</evidence>
<evidence type="ECO:0000259" key="3">
    <source>
        <dbReference type="PROSITE" id="PS01031"/>
    </source>
</evidence>
<feature type="domain" description="SHSP" evidence="3">
    <location>
        <begin position="40"/>
        <end position="145"/>
    </location>
</feature>
<sequence length="145" mass="16300">MLVQDLKYVWYIKKGIPSMNLISKDFIRNIVPQLDLLNTLGGGIAQAAMRIDKQEQGVVVHVAAPSVQPENFHVVLNENVLTVFAEFRHSPEDKLAAPLFSRVLQLPAGLDLTRIDAVFEGQELHVRIPYLTASSKSREIDIKQR</sequence>
<dbReference type="SUPFAM" id="SSF49764">
    <property type="entry name" value="HSP20-like chaperones"/>
    <property type="match status" value="1"/>
</dbReference>
<proteinExistence type="inferred from homology"/>
<dbReference type="Gene3D" id="2.60.40.790">
    <property type="match status" value="1"/>
</dbReference>
<evidence type="ECO:0000313" key="5">
    <source>
        <dbReference type="Proteomes" id="UP000270291"/>
    </source>
</evidence>
<name>A0A3R9UY30_9BACT</name>
<protein>
    <submittedName>
        <fullName evidence="4">Hsp20/alpha crystallin family protein</fullName>
    </submittedName>
</protein>
<evidence type="ECO:0000256" key="2">
    <source>
        <dbReference type="RuleBase" id="RU003616"/>
    </source>
</evidence>
<dbReference type="OrthoDB" id="954426at2"/>
<organism evidence="4 5">
    <name type="scientific">Hymenobacter perfusus</name>
    <dbReference type="NCBI Taxonomy" id="1236770"/>
    <lineage>
        <taxon>Bacteria</taxon>
        <taxon>Pseudomonadati</taxon>
        <taxon>Bacteroidota</taxon>
        <taxon>Cytophagia</taxon>
        <taxon>Cytophagales</taxon>
        <taxon>Hymenobacteraceae</taxon>
        <taxon>Hymenobacter</taxon>
    </lineage>
</organism>
<evidence type="ECO:0000313" key="4">
    <source>
        <dbReference type="EMBL" id="RSK42610.1"/>
    </source>
</evidence>
<dbReference type="Pfam" id="PF00011">
    <property type="entry name" value="HSP20"/>
    <property type="match status" value="1"/>
</dbReference>
<reference evidence="4 5" key="1">
    <citation type="submission" date="2018-12" db="EMBL/GenBank/DDBJ databases">
        <authorList>
            <person name="Feng G."/>
            <person name="Zhu H."/>
        </authorList>
    </citation>
    <scope>NUCLEOTIDE SEQUENCE [LARGE SCALE GENOMIC DNA]</scope>
    <source>
        <strain evidence="4 5">LMG 26000</strain>
    </source>
</reference>
<dbReference type="EMBL" id="RWIU01000004">
    <property type="protein sequence ID" value="RSK42610.1"/>
    <property type="molecule type" value="Genomic_DNA"/>
</dbReference>
<comment type="caution">
    <text evidence="4">The sequence shown here is derived from an EMBL/GenBank/DDBJ whole genome shotgun (WGS) entry which is preliminary data.</text>
</comment>
<comment type="similarity">
    <text evidence="1 2">Belongs to the small heat shock protein (HSP20) family.</text>
</comment>
<dbReference type="InterPro" id="IPR002068">
    <property type="entry name" value="A-crystallin/Hsp20_dom"/>
</dbReference>
<dbReference type="AlphaFoldDB" id="A0A3R9UY30"/>
<dbReference type="Proteomes" id="UP000270291">
    <property type="component" value="Unassembled WGS sequence"/>
</dbReference>
<dbReference type="RefSeq" id="WP_125438191.1">
    <property type="nucleotide sequence ID" value="NZ_RWIU01000004.1"/>
</dbReference>
<accession>A0A3R9UY30</accession>
<keyword evidence="5" id="KW-1185">Reference proteome</keyword>
<gene>
    <name evidence="4" type="ORF">EI293_12475</name>
</gene>